<organism evidence="2 3">
    <name type="scientific">Paenibacillus roseus</name>
    <dbReference type="NCBI Taxonomy" id="2798579"/>
    <lineage>
        <taxon>Bacteria</taxon>
        <taxon>Bacillati</taxon>
        <taxon>Bacillota</taxon>
        <taxon>Bacilli</taxon>
        <taxon>Bacillales</taxon>
        <taxon>Paenibacillaceae</taxon>
        <taxon>Paenibacillus</taxon>
    </lineage>
</organism>
<evidence type="ECO:0000256" key="1">
    <source>
        <dbReference type="SAM" id="SignalP"/>
    </source>
</evidence>
<dbReference type="EMBL" id="JAELUP010000103">
    <property type="protein sequence ID" value="MBJ6363586.1"/>
    <property type="molecule type" value="Genomic_DNA"/>
</dbReference>
<keyword evidence="1" id="KW-0732">Signal</keyword>
<name>A0A934J2I4_9BACL</name>
<proteinExistence type="predicted"/>
<protein>
    <submittedName>
        <fullName evidence="2">Uncharacterized protein</fullName>
    </submittedName>
</protein>
<gene>
    <name evidence="2" type="ORF">JFN88_20465</name>
</gene>
<sequence>MIQFQKGLLAFTLGLMCLLMVSPGTTSAHGTPTAKPVQVFDIQAGKVVKTIENDQQFQQYATDWLASVTGLSPQFTPENKCGYVFRIPLEHPVTIKTGGITVSTTDVFLFYCPDKPASLLVFDAGRKPYILAFKPDLKPFLRKVGLPAA</sequence>
<dbReference type="AlphaFoldDB" id="A0A934J2I4"/>
<accession>A0A934J2I4</accession>
<evidence type="ECO:0000313" key="2">
    <source>
        <dbReference type="EMBL" id="MBJ6363586.1"/>
    </source>
</evidence>
<dbReference type="Proteomes" id="UP000640274">
    <property type="component" value="Unassembled WGS sequence"/>
</dbReference>
<evidence type="ECO:0000313" key="3">
    <source>
        <dbReference type="Proteomes" id="UP000640274"/>
    </source>
</evidence>
<comment type="caution">
    <text evidence="2">The sequence shown here is derived from an EMBL/GenBank/DDBJ whole genome shotgun (WGS) entry which is preliminary data.</text>
</comment>
<keyword evidence="3" id="KW-1185">Reference proteome</keyword>
<feature type="chain" id="PRO_5037826628" evidence="1">
    <location>
        <begin position="29"/>
        <end position="149"/>
    </location>
</feature>
<reference evidence="2" key="1">
    <citation type="submission" date="2020-12" db="EMBL/GenBank/DDBJ databases">
        <authorList>
            <person name="Huq M.A."/>
        </authorList>
    </citation>
    <scope>NUCLEOTIDE SEQUENCE</scope>
    <source>
        <strain evidence="2">MAHUQ-46</strain>
    </source>
</reference>
<feature type="signal peptide" evidence="1">
    <location>
        <begin position="1"/>
        <end position="28"/>
    </location>
</feature>